<dbReference type="KEGG" id="lrug:AB8B22_01630"/>
<dbReference type="EMBL" id="CP165644">
    <property type="protein sequence ID" value="XDU67137.1"/>
    <property type="molecule type" value="Genomic_DNA"/>
</dbReference>
<evidence type="ECO:0000313" key="1">
    <source>
        <dbReference type="EMBL" id="XDU67137.1"/>
    </source>
</evidence>
<proteinExistence type="predicted"/>
<accession>A0AB39VJ14</accession>
<sequence length="259" mass="31954">MEKNIRFIHFYTLILSEYQKNKINILKKNNFFGFKNYKILKNKKIKNIKKYKFIVNYLEKILNCEVNFRKNKYLEEKIFLDYEIENINFDERIIINIEFSENIEKEKSYFFIYSKIFVILVTFEKIKKTEYFISLNKKFKNLYLKIVVDVIYLIIFSGSFISENLDFIEEKEYLDIFLEKTENYFWFVNSNDFYDFSKINFEVLKEAQSYINLFKRALNDGCFYCGKNFKFYFNKKNMEKKIEEIKKLKENIDFEKINI</sequence>
<dbReference type="AlphaFoldDB" id="A0AB39VJ14"/>
<protein>
    <submittedName>
        <fullName evidence="1">Uncharacterized protein</fullName>
    </submittedName>
</protein>
<dbReference type="RefSeq" id="WP_369711370.1">
    <property type="nucleotide sequence ID" value="NZ_CP165644.1"/>
</dbReference>
<name>A0AB39VJ14_9FUSO</name>
<gene>
    <name evidence="1" type="ORF">AB8B22_01630</name>
</gene>
<reference evidence="1" key="1">
    <citation type="submission" date="2024-07" db="EMBL/GenBank/DDBJ databases">
        <authorList>
            <person name="Li X.-J."/>
            <person name="Wang X."/>
        </authorList>
    </citation>
    <scope>NUCLEOTIDE SEQUENCE</scope>
    <source>
        <strain evidence="1">HSP-334</strain>
    </source>
</reference>
<organism evidence="1">
    <name type="scientific">Leptotrichia rugosa</name>
    <dbReference type="NCBI Taxonomy" id="3239302"/>
    <lineage>
        <taxon>Bacteria</taxon>
        <taxon>Fusobacteriati</taxon>
        <taxon>Fusobacteriota</taxon>
        <taxon>Fusobacteriia</taxon>
        <taxon>Fusobacteriales</taxon>
        <taxon>Leptotrichiaceae</taxon>
        <taxon>Leptotrichia</taxon>
    </lineage>
</organism>